<feature type="transmembrane region" description="Helical" evidence="1">
    <location>
        <begin position="124"/>
        <end position="141"/>
    </location>
</feature>
<dbReference type="RefSeq" id="WP_144352291.1">
    <property type="nucleotide sequence ID" value="NZ_CP036259.1"/>
</dbReference>
<dbReference type="PANTHER" id="PTHR22674">
    <property type="entry name" value="NTPASE, KAP FAMILY P-LOOP DOMAIN-CONTAINING 1"/>
    <property type="match status" value="1"/>
</dbReference>
<keyword evidence="4" id="KW-1185">Reference proteome</keyword>
<accession>A0A517E032</accession>
<dbReference type="InterPro" id="IPR011646">
    <property type="entry name" value="KAP_P-loop"/>
</dbReference>
<dbReference type="InterPro" id="IPR027417">
    <property type="entry name" value="P-loop_NTPase"/>
</dbReference>
<dbReference type="Pfam" id="PF07693">
    <property type="entry name" value="KAP_NTPase"/>
    <property type="match status" value="1"/>
</dbReference>
<proteinExistence type="predicted"/>
<sequence length="889" mass="103233">MKKWFELKFIQLCRNLSALYKYLNVYQLIWGIGIIVVIAFAYIDRRVILSSEQIPKLSELMTNPIVFVWAIGLVGVVLLLFRLLSIKPFVLIDYFILLIPIGFLVYSAIAYFSGGYVGFKLNQLILAILFFSILFFLRWIIAKMKVAYFNKLKDLYTNSSTSLEMFKTDVPIKSTSEDELDRKEFSEAIAKAIIGYTDSNSLAIGITGEWGSGKSSVVNMSVEYINNYYKDKLIKPCVVEFNPWNFSDPNQLIEQFFKILSDAIKSSNTYLGSKNISDKLDAYSTLLGQVLTSTALTTPVVDFSKFIKNLGGLIANNHVNSLKETRSQLDKAIGEYSGKIIVIVDDIDRLTNIEVRQVFQLVKSIANFTNTIYVLSFDKKVVINSLCSEQGTGQQIDGEKYLEKIIQVDLDIPAVKLENVYFKLNDNLNGIFANSTIDQMRWMNIWYDGFKDFFFNIRDVNRYMNSLRFQFSLTKNQVNTIDLLAIIAIKVFDYTTYCIIRDNINLLAGIAKEDLQHKEEEQRRIRTIIDDAVKQSKYNILALLKRLFPKLESVYDNNFYGIGSLNEWFTENRICHPERFQLYFQLDISKDDISPFEIDSILQALHDEILFRKYINDLIEDGRILRFLEVFQNYTSLENKVPTSTINTVLTVLLDEGDKFPNSYSSDLIVTELKIARITYQLCKRFSNQLDRGQLFLSISDKVNNSLYPLIYDIYLYDQEHGRYGLKKNPEPEEYRTFSTQDLDLLEQKGLSKIREWSTSRRLEEHRQLRMLLHVWKTWANVWGRKEEVNQYLEEKIVEDSFLINFIGLYINTGRTQAGSNYGYTEIVYYDLADIKRLLNGNFDLFCKRVEKINRDVINEEQIKILNMFEDALKGKNLSPWGKFGDVSR</sequence>
<protein>
    <submittedName>
        <fullName evidence="3">KAP family P-loop domain protein</fullName>
    </submittedName>
</protein>
<keyword evidence="1" id="KW-0472">Membrane</keyword>
<keyword evidence="1" id="KW-1133">Transmembrane helix</keyword>
<dbReference type="Gene3D" id="3.40.50.300">
    <property type="entry name" value="P-loop containing nucleotide triphosphate hydrolases"/>
    <property type="match status" value="1"/>
</dbReference>
<evidence type="ECO:0000313" key="3">
    <source>
        <dbReference type="EMBL" id="QDR82961.1"/>
    </source>
</evidence>
<dbReference type="EMBL" id="CP036259">
    <property type="protein sequence ID" value="QDR82961.1"/>
    <property type="molecule type" value="Genomic_DNA"/>
</dbReference>
<evidence type="ECO:0000256" key="1">
    <source>
        <dbReference type="SAM" id="Phobius"/>
    </source>
</evidence>
<reference evidence="3 4" key="1">
    <citation type="submission" date="2019-02" db="EMBL/GenBank/DDBJ databases">
        <title>Closed genome of Sporomusa termitida DSM 4440.</title>
        <authorList>
            <person name="Poehlein A."/>
            <person name="Daniel R."/>
        </authorList>
    </citation>
    <scope>NUCLEOTIDE SEQUENCE [LARGE SCALE GENOMIC DNA]</scope>
    <source>
        <strain evidence="3 4">DSM 4440</strain>
    </source>
</reference>
<dbReference type="AlphaFoldDB" id="A0A517E032"/>
<evidence type="ECO:0000259" key="2">
    <source>
        <dbReference type="Pfam" id="PF07693"/>
    </source>
</evidence>
<gene>
    <name evidence="3" type="ORF">SPTER_44120</name>
</gene>
<feature type="domain" description="KAP NTPase" evidence="2">
    <location>
        <begin position="182"/>
        <end position="468"/>
    </location>
</feature>
<keyword evidence="1" id="KW-0812">Transmembrane</keyword>
<organism evidence="3 4">
    <name type="scientific">Sporomusa termitida</name>
    <dbReference type="NCBI Taxonomy" id="2377"/>
    <lineage>
        <taxon>Bacteria</taxon>
        <taxon>Bacillati</taxon>
        <taxon>Bacillota</taxon>
        <taxon>Negativicutes</taxon>
        <taxon>Selenomonadales</taxon>
        <taxon>Sporomusaceae</taxon>
        <taxon>Sporomusa</taxon>
    </lineage>
</organism>
<dbReference type="Proteomes" id="UP000320776">
    <property type="component" value="Chromosome"/>
</dbReference>
<name>A0A517E032_9FIRM</name>
<dbReference type="KEGG" id="sted:SPTER_44120"/>
<dbReference type="SUPFAM" id="SSF52540">
    <property type="entry name" value="P-loop containing nucleoside triphosphate hydrolases"/>
    <property type="match status" value="1"/>
</dbReference>
<feature type="transmembrane region" description="Helical" evidence="1">
    <location>
        <begin position="91"/>
        <end position="112"/>
    </location>
</feature>
<dbReference type="PANTHER" id="PTHR22674:SF6">
    <property type="entry name" value="NTPASE KAP FAMILY P-LOOP DOMAIN-CONTAINING PROTEIN 1"/>
    <property type="match status" value="1"/>
</dbReference>
<feature type="transmembrane region" description="Helical" evidence="1">
    <location>
        <begin position="21"/>
        <end position="43"/>
    </location>
</feature>
<feature type="transmembrane region" description="Helical" evidence="1">
    <location>
        <begin position="63"/>
        <end position="84"/>
    </location>
</feature>
<evidence type="ECO:0000313" key="4">
    <source>
        <dbReference type="Proteomes" id="UP000320776"/>
    </source>
</evidence>
<dbReference type="InterPro" id="IPR052754">
    <property type="entry name" value="NTPase_KAP_P-loop"/>
</dbReference>
<dbReference type="OrthoDB" id="88903at2"/>